<dbReference type="EMBL" id="KZ772685">
    <property type="protein sequence ID" value="PTQ45817.1"/>
    <property type="molecule type" value="Genomic_DNA"/>
</dbReference>
<feature type="region of interest" description="Disordered" evidence="1">
    <location>
        <begin position="1"/>
        <end position="36"/>
    </location>
</feature>
<keyword evidence="3" id="KW-1185">Reference proteome</keyword>
<sequence>MATQDGDGRNGAQSHQNTKDSTASARQRSHSNDDLHYSTSFDGCRAEGPARLNLVSCTSEVSTWQKQEATCQESEARATSVEGSSAFTFAAWLDVKLHAFCGFSFCVCKRAVESGCPNGRSLHTGGSEGGRGKGAPLPP</sequence>
<dbReference type="Gramene" id="Mp8g07440.1">
    <property type="protein sequence ID" value="Mp8g07440.1.cds1"/>
    <property type="gene ID" value="Mp8g07440"/>
</dbReference>
<dbReference type="Proteomes" id="UP000244005">
    <property type="component" value="Unassembled WGS sequence"/>
</dbReference>
<feature type="compositionally biased region" description="Polar residues" evidence="1">
    <location>
        <begin position="11"/>
        <end position="26"/>
    </location>
</feature>
<name>A0A2R6XI91_MARPO</name>
<organism evidence="2 3">
    <name type="scientific">Marchantia polymorpha</name>
    <name type="common">Common liverwort</name>
    <name type="synonym">Marchantia aquatica</name>
    <dbReference type="NCBI Taxonomy" id="3197"/>
    <lineage>
        <taxon>Eukaryota</taxon>
        <taxon>Viridiplantae</taxon>
        <taxon>Streptophyta</taxon>
        <taxon>Embryophyta</taxon>
        <taxon>Marchantiophyta</taxon>
        <taxon>Marchantiopsida</taxon>
        <taxon>Marchantiidae</taxon>
        <taxon>Marchantiales</taxon>
        <taxon>Marchantiaceae</taxon>
        <taxon>Marchantia</taxon>
    </lineage>
</organism>
<protein>
    <submittedName>
        <fullName evidence="2">Uncharacterized protein</fullName>
    </submittedName>
</protein>
<reference evidence="3" key="1">
    <citation type="journal article" date="2017" name="Cell">
        <title>Insights into land plant evolution garnered from the Marchantia polymorpha genome.</title>
        <authorList>
            <person name="Bowman J.L."/>
            <person name="Kohchi T."/>
            <person name="Yamato K.T."/>
            <person name="Jenkins J."/>
            <person name="Shu S."/>
            <person name="Ishizaki K."/>
            <person name="Yamaoka S."/>
            <person name="Nishihama R."/>
            <person name="Nakamura Y."/>
            <person name="Berger F."/>
            <person name="Adam C."/>
            <person name="Aki S.S."/>
            <person name="Althoff F."/>
            <person name="Araki T."/>
            <person name="Arteaga-Vazquez M.A."/>
            <person name="Balasubrmanian S."/>
            <person name="Barry K."/>
            <person name="Bauer D."/>
            <person name="Boehm C.R."/>
            <person name="Briginshaw L."/>
            <person name="Caballero-Perez J."/>
            <person name="Catarino B."/>
            <person name="Chen F."/>
            <person name="Chiyoda S."/>
            <person name="Chovatia M."/>
            <person name="Davies K.M."/>
            <person name="Delmans M."/>
            <person name="Demura T."/>
            <person name="Dierschke T."/>
            <person name="Dolan L."/>
            <person name="Dorantes-Acosta A.E."/>
            <person name="Eklund D.M."/>
            <person name="Florent S.N."/>
            <person name="Flores-Sandoval E."/>
            <person name="Fujiyama A."/>
            <person name="Fukuzawa H."/>
            <person name="Galik B."/>
            <person name="Grimanelli D."/>
            <person name="Grimwood J."/>
            <person name="Grossniklaus U."/>
            <person name="Hamada T."/>
            <person name="Haseloff J."/>
            <person name="Hetherington A.J."/>
            <person name="Higo A."/>
            <person name="Hirakawa Y."/>
            <person name="Hundley H.N."/>
            <person name="Ikeda Y."/>
            <person name="Inoue K."/>
            <person name="Inoue S.I."/>
            <person name="Ishida S."/>
            <person name="Jia Q."/>
            <person name="Kakita M."/>
            <person name="Kanazawa T."/>
            <person name="Kawai Y."/>
            <person name="Kawashima T."/>
            <person name="Kennedy M."/>
            <person name="Kinose K."/>
            <person name="Kinoshita T."/>
            <person name="Kohara Y."/>
            <person name="Koide E."/>
            <person name="Komatsu K."/>
            <person name="Kopischke S."/>
            <person name="Kubo M."/>
            <person name="Kyozuka J."/>
            <person name="Lagercrantz U."/>
            <person name="Lin S.S."/>
            <person name="Lindquist E."/>
            <person name="Lipzen A.M."/>
            <person name="Lu C.W."/>
            <person name="De Luna E."/>
            <person name="Martienssen R.A."/>
            <person name="Minamino N."/>
            <person name="Mizutani M."/>
            <person name="Mizutani M."/>
            <person name="Mochizuki N."/>
            <person name="Monte I."/>
            <person name="Mosher R."/>
            <person name="Nagasaki H."/>
            <person name="Nakagami H."/>
            <person name="Naramoto S."/>
            <person name="Nishitani K."/>
            <person name="Ohtani M."/>
            <person name="Okamoto T."/>
            <person name="Okumura M."/>
            <person name="Phillips J."/>
            <person name="Pollak B."/>
            <person name="Reinders A."/>
            <person name="Rovekamp M."/>
            <person name="Sano R."/>
            <person name="Sawa S."/>
            <person name="Schmid M.W."/>
            <person name="Shirakawa M."/>
            <person name="Solano R."/>
            <person name="Spunde A."/>
            <person name="Suetsugu N."/>
            <person name="Sugano S."/>
            <person name="Sugiyama A."/>
            <person name="Sun R."/>
            <person name="Suzuki Y."/>
            <person name="Takenaka M."/>
            <person name="Takezawa D."/>
            <person name="Tomogane H."/>
            <person name="Tsuzuki M."/>
            <person name="Ueda T."/>
            <person name="Umeda M."/>
            <person name="Ward J.M."/>
            <person name="Watanabe Y."/>
            <person name="Yazaki K."/>
            <person name="Yokoyama R."/>
            <person name="Yoshitake Y."/>
            <person name="Yotsui I."/>
            <person name="Zachgo S."/>
            <person name="Schmutz J."/>
        </authorList>
    </citation>
    <scope>NUCLEOTIDE SEQUENCE [LARGE SCALE GENOMIC DNA]</scope>
    <source>
        <strain evidence="3">Tak-1</strain>
    </source>
</reference>
<gene>
    <name evidence="2" type="ORF">MARPO_0013s0049</name>
</gene>
<evidence type="ECO:0000313" key="2">
    <source>
        <dbReference type="EMBL" id="PTQ45817.1"/>
    </source>
</evidence>
<feature type="region of interest" description="Disordered" evidence="1">
    <location>
        <begin position="119"/>
        <end position="139"/>
    </location>
</feature>
<evidence type="ECO:0000256" key="1">
    <source>
        <dbReference type="SAM" id="MobiDB-lite"/>
    </source>
</evidence>
<proteinExistence type="predicted"/>
<evidence type="ECO:0000313" key="3">
    <source>
        <dbReference type="Proteomes" id="UP000244005"/>
    </source>
</evidence>
<accession>A0A2R6XI91</accession>
<dbReference type="AlphaFoldDB" id="A0A2R6XI91"/>